<dbReference type="InterPro" id="IPR013094">
    <property type="entry name" value="AB_hydrolase_3"/>
</dbReference>
<dbReference type="Gene3D" id="3.40.50.1820">
    <property type="entry name" value="alpha/beta hydrolase"/>
    <property type="match status" value="1"/>
</dbReference>
<dbReference type="InterPro" id="IPR050300">
    <property type="entry name" value="GDXG_lipolytic_enzyme"/>
</dbReference>
<dbReference type="PROSITE" id="PS01174">
    <property type="entry name" value="LIPASE_GDXG_SER"/>
    <property type="match status" value="1"/>
</dbReference>
<keyword evidence="6" id="KW-1185">Reference proteome</keyword>
<dbReference type="PANTHER" id="PTHR48081:SF8">
    <property type="entry name" value="ALPHA_BETA HYDROLASE FOLD-3 DOMAIN-CONTAINING PROTEIN-RELATED"/>
    <property type="match status" value="1"/>
</dbReference>
<dbReference type="Pfam" id="PF07859">
    <property type="entry name" value="Abhydrolase_3"/>
    <property type="match status" value="1"/>
</dbReference>
<feature type="active site" evidence="3">
    <location>
        <position position="199"/>
    </location>
</feature>
<dbReference type="GO" id="GO:0016787">
    <property type="term" value="F:hydrolase activity"/>
    <property type="evidence" value="ECO:0007669"/>
    <property type="project" value="UniProtKB-KW"/>
</dbReference>
<gene>
    <name evidence="5" type="ORF">ACFO6S_07300</name>
</gene>
<evidence type="ECO:0000256" key="1">
    <source>
        <dbReference type="ARBA" id="ARBA00010515"/>
    </source>
</evidence>
<dbReference type="InterPro" id="IPR033140">
    <property type="entry name" value="Lipase_GDXG_put_SER_AS"/>
</dbReference>
<evidence type="ECO:0000259" key="4">
    <source>
        <dbReference type="Pfam" id="PF07859"/>
    </source>
</evidence>
<dbReference type="PANTHER" id="PTHR48081">
    <property type="entry name" value="AB HYDROLASE SUPERFAMILY PROTEIN C4A8.06C"/>
    <property type="match status" value="1"/>
</dbReference>
<dbReference type="RefSeq" id="WP_378415513.1">
    <property type="nucleotide sequence ID" value="NZ_JBHSFO010000003.1"/>
</dbReference>
<accession>A0ABV9FN37</accession>
<dbReference type="SUPFAM" id="SSF53474">
    <property type="entry name" value="alpha/beta-Hydrolases"/>
    <property type="match status" value="1"/>
</dbReference>
<comment type="caution">
    <text evidence="5">The sequence shown here is derived from an EMBL/GenBank/DDBJ whole genome shotgun (WGS) entry which is preliminary data.</text>
</comment>
<comment type="similarity">
    <text evidence="1">Belongs to the 'GDXG' lipolytic enzyme family.</text>
</comment>
<organism evidence="5 6">
    <name type="scientific">Rhodococcus kronopolitis</name>
    <dbReference type="NCBI Taxonomy" id="1460226"/>
    <lineage>
        <taxon>Bacteria</taxon>
        <taxon>Bacillati</taxon>
        <taxon>Actinomycetota</taxon>
        <taxon>Actinomycetes</taxon>
        <taxon>Mycobacteriales</taxon>
        <taxon>Nocardiaceae</taxon>
        <taxon>Rhodococcus</taxon>
    </lineage>
</organism>
<protein>
    <submittedName>
        <fullName evidence="5">Alpha/beta hydrolase</fullName>
    </submittedName>
</protein>
<dbReference type="EMBL" id="JBHSFO010000003">
    <property type="protein sequence ID" value="MFC4603486.1"/>
    <property type="molecule type" value="Genomic_DNA"/>
</dbReference>
<evidence type="ECO:0000313" key="6">
    <source>
        <dbReference type="Proteomes" id="UP001595914"/>
    </source>
</evidence>
<name>A0ABV9FN37_9NOCA</name>
<reference evidence="6" key="1">
    <citation type="journal article" date="2019" name="Int. J. Syst. Evol. Microbiol.">
        <title>The Global Catalogue of Microorganisms (GCM) 10K type strain sequencing project: providing services to taxonomists for standard genome sequencing and annotation.</title>
        <authorList>
            <consortium name="The Broad Institute Genomics Platform"/>
            <consortium name="The Broad Institute Genome Sequencing Center for Infectious Disease"/>
            <person name="Wu L."/>
            <person name="Ma J."/>
        </authorList>
    </citation>
    <scope>NUCLEOTIDE SEQUENCE [LARGE SCALE GENOMIC DNA]</scope>
    <source>
        <strain evidence="6">CCUG 54520</strain>
    </source>
</reference>
<sequence>MRSTLIDTALERATRAAARTAGALPHRVQRLLAGRPIRVDGHELDVEIQLMLRMLTLLPHSDYASQPVATSRAQIDAEARLVAAPPIPMESVRDLTVPGPAGPIPARLYRPKGLTPRAPAVVYFHGGGFALGGLDSHDTVCRFLAAHAEVAVLAVDYRLAPEHPYPAAVEDGLAAFRHVAMNAAELGIDPDRIAVAGDSAGGNLAAVLAQVTAADGGPRPAFQLLFFPWVDMSTKRRSHELFSTGYFLTDAQMDWYVEQYLPDHDGRTDPMASPLLADDLTGLPPAYIAVAGFDVLRDEGQAYAQRLREAGVAATLRTHHGLVHAFVNMTGYGSAGTHALREAVGALRVGLSRDTAPSVRAGVPQAPVS</sequence>
<dbReference type="InterPro" id="IPR029058">
    <property type="entry name" value="AB_hydrolase_fold"/>
</dbReference>
<evidence type="ECO:0000256" key="3">
    <source>
        <dbReference type="PROSITE-ProRule" id="PRU10038"/>
    </source>
</evidence>
<feature type="domain" description="Alpha/beta hydrolase fold-3" evidence="4">
    <location>
        <begin position="121"/>
        <end position="327"/>
    </location>
</feature>
<dbReference type="Proteomes" id="UP001595914">
    <property type="component" value="Unassembled WGS sequence"/>
</dbReference>
<keyword evidence="2 5" id="KW-0378">Hydrolase</keyword>
<evidence type="ECO:0000256" key="2">
    <source>
        <dbReference type="ARBA" id="ARBA00022801"/>
    </source>
</evidence>
<proteinExistence type="inferred from homology"/>
<evidence type="ECO:0000313" key="5">
    <source>
        <dbReference type="EMBL" id="MFC4603486.1"/>
    </source>
</evidence>